<evidence type="ECO:0000256" key="1">
    <source>
        <dbReference type="SAM" id="Phobius"/>
    </source>
</evidence>
<keyword evidence="1" id="KW-1133">Transmembrane helix</keyword>
<dbReference type="RefSeq" id="WP_015898901.1">
    <property type="nucleotide sequence ID" value="NC_012440.1"/>
</dbReference>
<sequence>MGLYDRDYMRERGKRPSPYKTDENKKLIIIAVISFILGFIAGKII</sequence>
<dbReference type="PaxDb" id="123214-PERMA_1750"/>
<gene>
    <name evidence="2" type="ordered locus">PERMA_1750</name>
</gene>
<dbReference type="HOGENOM" id="CLU_3203256_0_0_0"/>
<name>C0QS68_PERMH</name>
<organism evidence="2 3">
    <name type="scientific">Persephonella marina (strain DSM 14350 / EX-H1)</name>
    <dbReference type="NCBI Taxonomy" id="123214"/>
    <lineage>
        <taxon>Bacteria</taxon>
        <taxon>Pseudomonadati</taxon>
        <taxon>Aquificota</taxon>
        <taxon>Aquificia</taxon>
        <taxon>Aquificales</taxon>
        <taxon>Hydrogenothermaceae</taxon>
        <taxon>Persephonella</taxon>
    </lineage>
</organism>
<dbReference type="Proteomes" id="UP000001366">
    <property type="component" value="Chromosome"/>
</dbReference>
<evidence type="ECO:0000313" key="3">
    <source>
        <dbReference type="Proteomes" id="UP000001366"/>
    </source>
</evidence>
<keyword evidence="3" id="KW-1185">Reference proteome</keyword>
<reference evidence="2 3" key="1">
    <citation type="journal article" date="2009" name="J. Bacteriol.">
        <title>Complete and draft genome sequences of six members of the Aquificales.</title>
        <authorList>
            <person name="Reysenbach A.L."/>
            <person name="Hamamura N."/>
            <person name="Podar M."/>
            <person name="Griffiths E."/>
            <person name="Ferreira S."/>
            <person name="Hochstein R."/>
            <person name="Heidelberg J."/>
            <person name="Johnson J."/>
            <person name="Mead D."/>
            <person name="Pohorille A."/>
            <person name="Sarmiento M."/>
            <person name="Schweighofer K."/>
            <person name="Seshadri R."/>
            <person name="Voytek M.A."/>
        </authorList>
    </citation>
    <scope>NUCLEOTIDE SEQUENCE [LARGE SCALE GENOMIC DNA]</scope>
    <source>
        <strain evidence="3">DSM 14350 / EX-H1</strain>
    </source>
</reference>
<protein>
    <submittedName>
        <fullName evidence="2">Uncharacterized protein</fullName>
    </submittedName>
</protein>
<dbReference type="KEGG" id="pmx:PERMA_1750"/>
<keyword evidence="1" id="KW-0472">Membrane</keyword>
<accession>C0QS68</accession>
<evidence type="ECO:0000313" key="2">
    <source>
        <dbReference type="EMBL" id="ACO04797.1"/>
    </source>
</evidence>
<dbReference type="EMBL" id="CP001230">
    <property type="protein sequence ID" value="ACO04797.1"/>
    <property type="molecule type" value="Genomic_DNA"/>
</dbReference>
<proteinExistence type="predicted"/>
<dbReference type="AlphaFoldDB" id="C0QS68"/>
<feature type="transmembrane region" description="Helical" evidence="1">
    <location>
        <begin position="27"/>
        <end position="44"/>
    </location>
</feature>
<keyword evidence="1" id="KW-0812">Transmembrane</keyword>